<proteinExistence type="inferred from homology"/>
<name>A0A315UXF7_GAMAF</name>
<dbReference type="EMBL" id="NHOQ01002481">
    <property type="protein sequence ID" value="PWA16253.1"/>
    <property type="molecule type" value="Genomic_DNA"/>
</dbReference>
<keyword evidence="5" id="KW-1185">Reference proteome</keyword>
<evidence type="ECO:0000256" key="2">
    <source>
        <dbReference type="ARBA" id="ARBA00023306"/>
    </source>
</evidence>
<sequence>MKTPPSASLRVKRKNVRQMRKHFCLSRANSQDSESSLWKIQSGQRDPYFTKMPATVIQRQEMASYLRLFDDDLIQDFLQMDCCYKMTDKYLLAMTFVYFKRAHFSIAEYTRKNFFMALYLANTMEEDEEESKYEIFPWALGKNWRRQFPRFLKQRDELWARICYRAAVSKSCCEEVMAIVPSHFVWQRQRSDHHSGALRQYNTQGPTRFPRGPFASPVSCALCNCGSRLHRISSSQPSAQTTSYLNPFAPAFTFELTPPKASSRTAEEDKDEAPKLCCFCPEKLPMETSSCESSCDPFIDWISEMLCEGRCHQPVPDRNLNDAFTQNRKCRTPEALQQINNLRYTAKGKYFIHLGILQTDTTEKDGNIPACLQEFACRLPNDIVMLDDSPAALQTGPWLKLEHLPELHPSLLSVLSNKQLPKGEQALPSEIGVHMPLCMVKCCSFSFWLLSYLLATVCLQISFISDCLWITPLWILFMLFLLPQMHHLWAQNILGQQTAYPLQRGQRPLPPEKEILFLCLLGTANEKS</sequence>
<reference evidence="4 5" key="1">
    <citation type="journal article" date="2018" name="G3 (Bethesda)">
        <title>A High-Quality Reference Genome for the Invasive Mosquitofish Gambusia affinis Using a Chicago Library.</title>
        <authorList>
            <person name="Hoffberg S.L."/>
            <person name="Troendle N.J."/>
            <person name="Glenn T.C."/>
            <person name="Mahmud O."/>
            <person name="Louha S."/>
            <person name="Chalopin D."/>
            <person name="Bennetzen J.L."/>
            <person name="Mauricio R."/>
        </authorList>
    </citation>
    <scope>NUCLEOTIDE SEQUENCE [LARGE SCALE GENOMIC DNA]</scope>
    <source>
        <strain evidence="4">NE01/NJP1002.9</strain>
        <tissue evidence="4">Muscle</tissue>
    </source>
</reference>
<dbReference type="InterPro" id="IPR020984">
    <property type="entry name" value="Speedy"/>
</dbReference>
<feature type="transmembrane region" description="Helical" evidence="3">
    <location>
        <begin position="449"/>
        <end position="482"/>
    </location>
</feature>
<dbReference type="STRING" id="33528.ENSGAFP00000028924"/>
<keyword evidence="3" id="KW-0812">Transmembrane</keyword>
<keyword evidence="3" id="KW-1133">Transmembrane helix</keyword>
<dbReference type="GO" id="GO:0019901">
    <property type="term" value="F:protein kinase binding"/>
    <property type="evidence" value="ECO:0007669"/>
    <property type="project" value="InterPro"/>
</dbReference>
<dbReference type="Proteomes" id="UP000250572">
    <property type="component" value="Unassembled WGS sequence"/>
</dbReference>
<protein>
    <submittedName>
        <fullName evidence="4">Uncharacterized protein</fullName>
    </submittedName>
</protein>
<dbReference type="InterPro" id="IPR052316">
    <property type="entry name" value="Speedy-Ringo_regulator"/>
</dbReference>
<keyword evidence="3" id="KW-0472">Membrane</keyword>
<accession>A0A315UXF7</accession>
<evidence type="ECO:0000313" key="5">
    <source>
        <dbReference type="Proteomes" id="UP000250572"/>
    </source>
</evidence>
<keyword evidence="2" id="KW-0131">Cell cycle</keyword>
<comment type="similarity">
    <text evidence="1">Belongs to the Speedy/Ringo family.</text>
</comment>
<comment type="caution">
    <text evidence="4">The sequence shown here is derived from an EMBL/GenBank/DDBJ whole genome shotgun (WGS) entry which is preliminary data.</text>
</comment>
<dbReference type="PANTHER" id="PTHR31545">
    <property type="entry name" value="SEEDY PROTEIN A/C FAMILY MEMBER"/>
    <property type="match status" value="1"/>
</dbReference>
<evidence type="ECO:0000256" key="1">
    <source>
        <dbReference type="ARBA" id="ARBA00010932"/>
    </source>
</evidence>
<organism evidence="4 5">
    <name type="scientific">Gambusia affinis</name>
    <name type="common">Western mosquitofish</name>
    <name type="synonym">Heterandria affinis</name>
    <dbReference type="NCBI Taxonomy" id="33528"/>
    <lineage>
        <taxon>Eukaryota</taxon>
        <taxon>Metazoa</taxon>
        <taxon>Chordata</taxon>
        <taxon>Craniata</taxon>
        <taxon>Vertebrata</taxon>
        <taxon>Euteleostomi</taxon>
        <taxon>Actinopterygii</taxon>
        <taxon>Neopterygii</taxon>
        <taxon>Teleostei</taxon>
        <taxon>Neoteleostei</taxon>
        <taxon>Acanthomorphata</taxon>
        <taxon>Ovalentaria</taxon>
        <taxon>Atherinomorphae</taxon>
        <taxon>Cyprinodontiformes</taxon>
        <taxon>Poeciliidae</taxon>
        <taxon>Poeciliinae</taxon>
        <taxon>Gambusia</taxon>
    </lineage>
</organism>
<dbReference type="PANTHER" id="PTHR31545:SF4">
    <property type="entry name" value="SPEEDY PROTEIN A"/>
    <property type="match status" value="1"/>
</dbReference>
<gene>
    <name evidence="4" type="ORF">CCH79_00004707</name>
</gene>
<dbReference type="Pfam" id="PF11357">
    <property type="entry name" value="Spy1"/>
    <property type="match status" value="1"/>
</dbReference>
<dbReference type="AlphaFoldDB" id="A0A315UXF7"/>
<evidence type="ECO:0000313" key="4">
    <source>
        <dbReference type="EMBL" id="PWA16253.1"/>
    </source>
</evidence>
<evidence type="ECO:0000256" key="3">
    <source>
        <dbReference type="SAM" id="Phobius"/>
    </source>
</evidence>